<dbReference type="Gene3D" id="3.30.420.10">
    <property type="entry name" value="Ribonuclease H-like superfamily/Ribonuclease H"/>
    <property type="match status" value="1"/>
</dbReference>
<accession>A0AAV3Y4N1</accession>
<keyword evidence="2" id="KW-1185">Reference proteome</keyword>
<sequence>MKAHRKDMCIQLLERYNAEGEVFLQRILTGDESWVHRYDPECHACSVPHLTWTQDNCRPGSMMYDLPEPPMIGLFCGEHFGHNSGENFEHTNGEYFGHNSGEHFGHNSGEHFGHTNGEYFGHNSGEHFEYNSWEHFGTTMGNILGIAVGNILGITVGNNLGIQWGTFWFYPGVGGTVDSKSALRSAGTVLSRVRALPPALGPDGEPERLRSPCCGLAICENPN</sequence>
<dbReference type="InterPro" id="IPR036397">
    <property type="entry name" value="RNaseH_sf"/>
</dbReference>
<organism evidence="1 2">
    <name type="scientific">Plakobranchus ocellatus</name>
    <dbReference type="NCBI Taxonomy" id="259542"/>
    <lineage>
        <taxon>Eukaryota</taxon>
        <taxon>Metazoa</taxon>
        <taxon>Spiralia</taxon>
        <taxon>Lophotrochozoa</taxon>
        <taxon>Mollusca</taxon>
        <taxon>Gastropoda</taxon>
        <taxon>Heterobranchia</taxon>
        <taxon>Euthyneura</taxon>
        <taxon>Panpulmonata</taxon>
        <taxon>Sacoglossa</taxon>
        <taxon>Placobranchoidea</taxon>
        <taxon>Plakobranchidae</taxon>
        <taxon>Plakobranchus</taxon>
    </lineage>
</organism>
<gene>
    <name evidence="1" type="ORF">PoB_000384300</name>
</gene>
<name>A0AAV3Y4N1_9GAST</name>
<protein>
    <submittedName>
        <fullName evidence="1">Histone-lysine N-methyltransferase SETMAR</fullName>
    </submittedName>
</protein>
<dbReference type="Proteomes" id="UP000735302">
    <property type="component" value="Unassembled WGS sequence"/>
</dbReference>
<dbReference type="GO" id="GO:0003676">
    <property type="term" value="F:nucleic acid binding"/>
    <property type="evidence" value="ECO:0007669"/>
    <property type="project" value="InterPro"/>
</dbReference>
<reference evidence="1 2" key="1">
    <citation type="journal article" date="2021" name="Elife">
        <title>Chloroplast acquisition without the gene transfer in kleptoplastic sea slugs, Plakobranchus ocellatus.</title>
        <authorList>
            <person name="Maeda T."/>
            <person name="Takahashi S."/>
            <person name="Yoshida T."/>
            <person name="Shimamura S."/>
            <person name="Takaki Y."/>
            <person name="Nagai Y."/>
            <person name="Toyoda A."/>
            <person name="Suzuki Y."/>
            <person name="Arimoto A."/>
            <person name="Ishii H."/>
            <person name="Satoh N."/>
            <person name="Nishiyama T."/>
            <person name="Hasebe M."/>
            <person name="Maruyama T."/>
            <person name="Minagawa J."/>
            <person name="Obokata J."/>
            <person name="Shigenobu S."/>
        </authorList>
    </citation>
    <scope>NUCLEOTIDE SEQUENCE [LARGE SCALE GENOMIC DNA]</scope>
</reference>
<evidence type="ECO:0000313" key="2">
    <source>
        <dbReference type="Proteomes" id="UP000735302"/>
    </source>
</evidence>
<comment type="caution">
    <text evidence="1">The sequence shown here is derived from an EMBL/GenBank/DDBJ whole genome shotgun (WGS) entry which is preliminary data.</text>
</comment>
<dbReference type="EMBL" id="BLXT01000469">
    <property type="protein sequence ID" value="GFN77337.1"/>
    <property type="molecule type" value="Genomic_DNA"/>
</dbReference>
<evidence type="ECO:0000313" key="1">
    <source>
        <dbReference type="EMBL" id="GFN77337.1"/>
    </source>
</evidence>
<proteinExistence type="predicted"/>
<dbReference type="AlphaFoldDB" id="A0AAV3Y4N1"/>